<organism evidence="3 4">
    <name type="scientific">Salinimicrobium marinum</name>
    <dbReference type="NCBI Taxonomy" id="680283"/>
    <lineage>
        <taxon>Bacteria</taxon>
        <taxon>Pseudomonadati</taxon>
        <taxon>Bacteroidota</taxon>
        <taxon>Flavobacteriia</taxon>
        <taxon>Flavobacteriales</taxon>
        <taxon>Flavobacteriaceae</taxon>
        <taxon>Salinimicrobium</taxon>
    </lineage>
</organism>
<reference evidence="3" key="1">
    <citation type="journal article" date="2014" name="Int. J. Syst. Evol. Microbiol.">
        <title>Complete genome sequence of Corynebacterium casei LMG S-19264T (=DSM 44701T), isolated from a smear-ripened cheese.</title>
        <authorList>
            <consortium name="US DOE Joint Genome Institute (JGI-PGF)"/>
            <person name="Walter F."/>
            <person name="Albersmeier A."/>
            <person name="Kalinowski J."/>
            <person name="Ruckert C."/>
        </authorList>
    </citation>
    <scope>NUCLEOTIDE SEQUENCE</scope>
    <source>
        <strain evidence="3">KCTC 12719</strain>
    </source>
</reference>
<comment type="similarity">
    <text evidence="1">Belongs to the universal stress protein A family.</text>
</comment>
<dbReference type="InterPro" id="IPR006016">
    <property type="entry name" value="UspA"/>
</dbReference>
<evidence type="ECO:0000259" key="2">
    <source>
        <dbReference type="Pfam" id="PF00582"/>
    </source>
</evidence>
<sequence length="269" mass="30270">MKTIIVAVDFSRESDNSLRYAAGLAKKMDGRIVLFNSFNLPIHIANSYLPASALKNLEDENKKVLKEKCDWLTNSFSVEATYESGFLLEVVDELEKLFRKYEADLIVMGMASESVAQDLFGNTTTSAIMKLSFPVLAVPEGAEFTGMKNILFAYDGIEMKQDVIPKKIKELAKTFEANVEVFHVKRPTEKSVSAEVFGEDLKGDRYLYKEVESTDIIKEIEAEMKQINADILIMVPRKYGFWESLLHRSKTRVMASGSDVPVLSLPVSE</sequence>
<evidence type="ECO:0000256" key="1">
    <source>
        <dbReference type="ARBA" id="ARBA00008791"/>
    </source>
</evidence>
<dbReference type="CDD" id="cd00293">
    <property type="entry name" value="USP-like"/>
    <property type="match status" value="1"/>
</dbReference>
<evidence type="ECO:0000313" key="3">
    <source>
        <dbReference type="EMBL" id="GHA33321.1"/>
    </source>
</evidence>
<comment type="caution">
    <text evidence="3">The sequence shown here is derived from an EMBL/GenBank/DDBJ whole genome shotgun (WGS) entry which is preliminary data.</text>
</comment>
<reference evidence="3" key="2">
    <citation type="submission" date="2020-09" db="EMBL/GenBank/DDBJ databases">
        <authorList>
            <person name="Sun Q."/>
            <person name="Kim S."/>
        </authorList>
    </citation>
    <scope>NUCLEOTIDE SEQUENCE</scope>
    <source>
        <strain evidence="3">KCTC 12719</strain>
    </source>
</reference>
<gene>
    <name evidence="3" type="ORF">GCM10007103_13570</name>
</gene>
<evidence type="ECO:0000313" key="4">
    <source>
        <dbReference type="Proteomes" id="UP000610456"/>
    </source>
</evidence>
<dbReference type="Pfam" id="PF00582">
    <property type="entry name" value="Usp"/>
    <property type="match status" value="1"/>
</dbReference>
<dbReference type="PRINTS" id="PR01438">
    <property type="entry name" value="UNVRSLSTRESS"/>
</dbReference>
<dbReference type="AlphaFoldDB" id="A0A918VVJ0"/>
<proteinExistence type="inferred from homology"/>
<dbReference type="Proteomes" id="UP000610456">
    <property type="component" value="Unassembled WGS sequence"/>
</dbReference>
<dbReference type="PANTHER" id="PTHR46268">
    <property type="entry name" value="STRESS RESPONSE PROTEIN NHAX"/>
    <property type="match status" value="1"/>
</dbReference>
<dbReference type="PANTHER" id="PTHR46268:SF6">
    <property type="entry name" value="UNIVERSAL STRESS PROTEIN UP12"/>
    <property type="match status" value="1"/>
</dbReference>
<dbReference type="SUPFAM" id="SSF52402">
    <property type="entry name" value="Adenine nucleotide alpha hydrolases-like"/>
    <property type="match status" value="2"/>
</dbReference>
<dbReference type="Gene3D" id="3.40.50.12370">
    <property type="match status" value="1"/>
</dbReference>
<dbReference type="RefSeq" id="WP_189603968.1">
    <property type="nucleotide sequence ID" value="NZ_BMXB01000003.1"/>
</dbReference>
<dbReference type="EMBL" id="BMXB01000003">
    <property type="protein sequence ID" value="GHA33321.1"/>
    <property type="molecule type" value="Genomic_DNA"/>
</dbReference>
<accession>A0A918VVJ0</accession>
<protein>
    <recommendedName>
        <fullName evidence="2">UspA domain-containing protein</fullName>
    </recommendedName>
</protein>
<name>A0A918VVJ0_9FLAO</name>
<keyword evidence="4" id="KW-1185">Reference proteome</keyword>
<dbReference type="InterPro" id="IPR006015">
    <property type="entry name" value="Universal_stress_UspA"/>
</dbReference>
<feature type="domain" description="UspA" evidence="2">
    <location>
        <begin position="1"/>
        <end position="139"/>
    </location>
</feature>